<accession>A0ABS3W1L6</accession>
<name>A0ABS3W1L6_MICEH</name>
<dbReference type="EMBL" id="WVUH01000559">
    <property type="protein sequence ID" value="MBO4210689.1"/>
    <property type="molecule type" value="Genomic_DNA"/>
</dbReference>
<keyword evidence="3" id="KW-1185">Reference proteome</keyword>
<protein>
    <submittedName>
        <fullName evidence="2">RNA polymerase sigma factor</fullName>
    </submittedName>
</protein>
<evidence type="ECO:0000313" key="2">
    <source>
        <dbReference type="EMBL" id="MBO4210689.1"/>
    </source>
</evidence>
<evidence type="ECO:0000313" key="3">
    <source>
        <dbReference type="Proteomes" id="UP000823521"/>
    </source>
</evidence>
<feature type="region of interest" description="Disordered" evidence="1">
    <location>
        <begin position="75"/>
        <end position="95"/>
    </location>
</feature>
<dbReference type="PANTHER" id="PTHR47756">
    <property type="entry name" value="BLL6612 PROTEIN-RELATED"/>
    <property type="match status" value="1"/>
</dbReference>
<feature type="non-terminal residue" evidence="2">
    <location>
        <position position="1"/>
    </location>
</feature>
<gene>
    <name evidence="2" type="ORF">GSF22_32550</name>
</gene>
<proteinExistence type="predicted"/>
<dbReference type="Proteomes" id="UP000823521">
    <property type="component" value="Unassembled WGS sequence"/>
</dbReference>
<evidence type="ECO:0000256" key="1">
    <source>
        <dbReference type="SAM" id="MobiDB-lite"/>
    </source>
</evidence>
<dbReference type="PANTHER" id="PTHR47756:SF2">
    <property type="entry name" value="BLL6612 PROTEIN"/>
    <property type="match status" value="1"/>
</dbReference>
<reference evidence="2 3" key="1">
    <citation type="submission" date="2019-12" db="EMBL/GenBank/DDBJ databases">
        <title>Whole genome sequencing of endophytic Actinobacterium Micromonospora sp. MPMI6T.</title>
        <authorList>
            <person name="Evv R."/>
            <person name="Podile A.R."/>
        </authorList>
    </citation>
    <scope>NUCLEOTIDE SEQUENCE [LARGE SCALE GENOMIC DNA]</scope>
    <source>
        <strain evidence="2 3">MPMI6</strain>
    </source>
</reference>
<sequence length="95" mass="10264">YELLEKVAPGPVVTLNRAVAVAMVHGPAAGLDLLETLAADRRMTDHHRFLATRAHLRELAGERDAAATDYRAAAGRTASLPERRHLTARATRLSG</sequence>
<organism evidence="2 3">
    <name type="scientific">Micromonospora echinofusca</name>
    <dbReference type="NCBI Taxonomy" id="47858"/>
    <lineage>
        <taxon>Bacteria</taxon>
        <taxon>Bacillati</taxon>
        <taxon>Actinomycetota</taxon>
        <taxon>Actinomycetes</taxon>
        <taxon>Micromonosporales</taxon>
        <taxon>Micromonosporaceae</taxon>
        <taxon>Micromonospora</taxon>
    </lineage>
</organism>
<comment type="caution">
    <text evidence="2">The sequence shown here is derived from an EMBL/GenBank/DDBJ whole genome shotgun (WGS) entry which is preliminary data.</text>
</comment>